<dbReference type="SUPFAM" id="SSF52540">
    <property type="entry name" value="P-loop containing nucleoside triphosphate hydrolases"/>
    <property type="match status" value="1"/>
</dbReference>
<dbReference type="EMBL" id="CAEZWC010000047">
    <property type="protein sequence ID" value="CAB4647442.1"/>
    <property type="molecule type" value="Genomic_DNA"/>
</dbReference>
<dbReference type="InterPro" id="IPR027417">
    <property type="entry name" value="P-loop_NTPase"/>
</dbReference>
<organism evidence="2">
    <name type="scientific">freshwater metagenome</name>
    <dbReference type="NCBI Taxonomy" id="449393"/>
    <lineage>
        <taxon>unclassified sequences</taxon>
        <taxon>metagenomes</taxon>
        <taxon>ecological metagenomes</taxon>
    </lineage>
</organism>
<name>A0A6J6DJS8_9ZZZZ</name>
<dbReference type="Pfam" id="PF13238">
    <property type="entry name" value="AAA_18"/>
    <property type="match status" value="1"/>
</dbReference>
<evidence type="ECO:0000313" key="4">
    <source>
        <dbReference type="EMBL" id="CAB4617069.1"/>
    </source>
</evidence>
<evidence type="ECO:0000313" key="2">
    <source>
        <dbReference type="EMBL" id="CAB4564452.1"/>
    </source>
</evidence>
<evidence type="ECO:0000313" key="9">
    <source>
        <dbReference type="EMBL" id="CAB5105122.1"/>
    </source>
</evidence>
<dbReference type="EMBL" id="CAFBNV010000001">
    <property type="protein sequence ID" value="CAB4957196.1"/>
    <property type="molecule type" value="Genomic_DNA"/>
</dbReference>
<dbReference type="EMBL" id="CAFBRU010000010">
    <property type="protein sequence ID" value="CAB5105122.1"/>
    <property type="molecule type" value="Genomic_DNA"/>
</dbReference>
<evidence type="ECO:0000313" key="7">
    <source>
        <dbReference type="EMBL" id="CAB4957196.1"/>
    </source>
</evidence>
<evidence type="ECO:0000313" key="6">
    <source>
        <dbReference type="EMBL" id="CAB4717993.1"/>
    </source>
</evidence>
<sequence length="179" mass="20186">MNDTNLVKDLQKLAATPSIIAIDGVAGSGKTTLAIKLSEELSNAPVVHMDDLYNGWSNPFSDELVQRVTKQILKPYLISNSASYQKYNWVNKTFSETVDISHPKYLILEGVGSGQSSFRGYIQKLIWIDLDPTIGYQRVIKRDGEHIKESMKKFLIDQEKHFNTELTNNHADYIIKGAP</sequence>
<dbReference type="AlphaFoldDB" id="A0A6J6DJS8"/>
<dbReference type="EMBL" id="CAEZTE010000036">
    <property type="protein sequence ID" value="CAB4564452.1"/>
    <property type="molecule type" value="Genomic_DNA"/>
</dbReference>
<dbReference type="Gene3D" id="3.40.50.300">
    <property type="entry name" value="P-loop containing nucleotide triphosphate hydrolases"/>
    <property type="match status" value="1"/>
</dbReference>
<protein>
    <submittedName>
        <fullName evidence="2">Unannotated protein</fullName>
    </submittedName>
</protein>
<evidence type="ECO:0000313" key="5">
    <source>
        <dbReference type="EMBL" id="CAB4647442.1"/>
    </source>
</evidence>
<proteinExistence type="predicted"/>
<dbReference type="EMBL" id="CAEZYN010000011">
    <property type="protein sequence ID" value="CAB4717993.1"/>
    <property type="molecule type" value="Genomic_DNA"/>
</dbReference>
<accession>A0A6J6DJS8</accession>
<dbReference type="EMBL" id="CAFBPR010000015">
    <property type="protein sequence ID" value="CAB5015743.1"/>
    <property type="molecule type" value="Genomic_DNA"/>
</dbReference>
<dbReference type="EMBL" id="CAEZUH010000003">
    <property type="protein sequence ID" value="CAB4585843.1"/>
    <property type="molecule type" value="Genomic_DNA"/>
</dbReference>
<evidence type="ECO:0000313" key="1">
    <source>
        <dbReference type="EMBL" id="CAB4550027.1"/>
    </source>
</evidence>
<dbReference type="EMBL" id="CAEZSW010000023">
    <property type="protein sequence ID" value="CAB4550027.1"/>
    <property type="molecule type" value="Genomic_DNA"/>
</dbReference>
<evidence type="ECO:0000313" key="3">
    <source>
        <dbReference type="EMBL" id="CAB4585843.1"/>
    </source>
</evidence>
<reference evidence="2" key="1">
    <citation type="submission" date="2020-05" db="EMBL/GenBank/DDBJ databases">
        <authorList>
            <person name="Chiriac C."/>
            <person name="Salcher M."/>
            <person name="Ghai R."/>
            <person name="Kavagutti S V."/>
        </authorList>
    </citation>
    <scope>NUCLEOTIDE SEQUENCE</scope>
</reference>
<dbReference type="EMBL" id="CAEZVA010000050">
    <property type="protein sequence ID" value="CAB4617069.1"/>
    <property type="molecule type" value="Genomic_DNA"/>
</dbReference>
<gene>
    <name evidence="1" type="ORF">UFOPK1508_00345</name>
    <name evidence="2" type="ORF">UFOPK1599_00758</name>
    <name evidence="3" type="ORF">UFOPK1798_00101</name>
    <name evidence="4" type="ORF">UFOPK1894_00696</name>
    <name evidence="5" type="ORF">UFOPK2179_00538</name>
    <name evidence="6" type="ORF">UFOPK2715_00230</name>
    <name evidence="7" type="ORF">UFOPK3883_00025</name>
    <name evidence="8" type="ORF">UFOPK4125_00165</name>
    <name evidence="9" type="ORF">UFOPK4420_00176</name>
</gene>
<evidence type="ECO:0000313" key="8">
    <source>
        <dbReference type="EMBL" id="CAB5015743.1"/>
    </source>
</evidence>